<comment type="subcellular location">
    <subcellularLocation>
        <location evidence="1">Cell membrane</location>
        <topology evidence="1">Multi-pass membrane protein</topology>
    </subcellularLocation>
</comment>
<sequence>MLSRLFSRLWDFLFSGLWEVEIEQLSRPRRWGIYSLRVGYVLVRDLQEGALALRAMSLVYTTLLSLVPLLAVSFSVLKAFGVHNQIEPLLLNVLAPLGEQGVEITTRIIGFVENIQVGVLGSVGLAFLVYTVISLIQKIEESFNFVWHIKQVRSISRRFSDYLSVIIIGPVLVFTAIGITASAMNNAIVQALLEMEPFGTVVVALGRLVPYLLITAAFTFVYMFVPNTSVRVRSALIGGIVGGGLWQITGYAFAAFASGSTRYDAIYSGFAILIMFMIWLYLSWFILLFGAKVAYYHQHPQQIRREAERIGFSNRLRERAGLLVMYLVTRAYEHGEKGWTLDTLSQRLGLPGDSLGDLLLDMERRGLLMETGAEDPAYFPGRDPAELPVRDVMAQLRSIGEHGYPLDRRALSVTPIDEVLEATESAIKERIGELTIKDLARQSRTSGQS</sequence>
<name>A0A1G5PRK7_9GAMM</name>
<dbReference type="GO" id="GO:0005886">
    <property type="term" value="C:plasma membrane"/>
    <property type="evidence" value="ECO:0007669"/>
    <property type="project" value="UniProtKB-SubCell"/>
</dbReference>
<evidence type="ECO:0000256" key="5">
    <source>
        <dbReference type="ARBA" id="ARBA00023136"/>
    </source>
</evidence>
<dbReference type="EMBL" id="FMWD01000002">
    <property type="protein sequence ID" value="SCZ51800.1"/>
    <property type="molecule type" value="Genomic_DNA"/>
</dbReference>
<evidence type="ECO:0000256" key="6">
    <source>
        <dbReference type="SAM" id="Phobius"/>
    </source>
</evidence>
<dbReference type="InterPro" id="IPR017039">
    <property type="entry name" value="Virul_fac_BrkB"/>
</dbReference>
<evidence type="ECO:0000256" key="1">
    <source>
        <dbReference type="ARBA" id="ARBA00004651"/>
    </source>
</evidence>
<evidence type="ECO:0000313" key="7">
    <source>
        <dbReference type="EMBL" id="SCZ51800.1"/>
    </source>
</evidence>
<organism evidence="7 8">
    <name type="scientific">Thiohalomonas denitrificans</name>
    <dbReference type="NCBI Taxonomy" id="415747"/>
    <lineage>
        <taxon>Bacteria</taxon>
        <taxon>Pseudomonadati</taxon>
        <taxon>Pseudomonadota</taxon>
        <taxon>Gammaproteobacteria</taxon>
        <taxon>Thiohalomonadales</taxon>
        <taxon>Thiohalomonadaceae</taxon>
        <taxon>Thiohalomonas</taxon>
    </lineage>
</organism>
<keyword evidence="2" id="KW-1003">Cell membrane</keyword>
<dbReference type="STRING" id="415747.SAMN03097708_00590"/>
<protein>
    <submittedName>
        <fullName evidence="7">Membrane protein</fullName>
    </submittedName>
</protein>
<feature type="transmembrane region" description="Helical" evidence="6">
    <location>
        <begin position="204"/>
        <end position="224"/>
    </location>
</feature>
<dbReference type="NCBIfam" id="TIGR00765">
    <property type="entry name" value="yihY_not_rbn"/>
    <property type="match status" value="1"/>
</dbReference>
<dbReference type="InterPro" id="IPR036388">
    <property type="entry name" value="WH-like_DNA-bd_sf"/>
</dbReference>
<dbReference type="RefSeq" id="WP_092992468.1">
    <property type="nucleotide sequence ID" value="NZ_FMWD01000002.1"/>
</dbReference>
<dbReference type="Pfam" id="PF03631">
    <property type="entry name" value="Virul_fac_BrkB"/>
    <property type="match status" value="1"/>
</dbReference>
<keyword evidence="8" id="KW-1185">Reference proteome</keyword>
<feature type="transmembrane region" description="Helical" evidence="6">
    <location>
        <begin position="269"/>
        <end position="295"/>
    </location>
</feature>
<proteinExistence type="predicted"/>
<dbReference type="Proteomes" id="UP000199648">
    <property type="component" value="Unassembled WGS sequence"/>
</dbReference>
<evidence type="ECO:0000313" key="8">
    <source>
        <dbReference type="Proteomes" id="UP000199648"/>
    </source>
</evidence>
<dbReference type="Gene3D" id="1.10.10.10">
    <property type="entry name" value="Winged helix-like DNA-binding domain superfamily/Winged helix DNA-binding domain"/>
    <property type="match status" value="1"/>
</dbReference>
<dbReference type="PANTHER" id="PTHR30213">
    <property type="entry name" value="INNER MEMBRANE PROTEIN YHJD"/>
    <property type="match status" value="1"/>
</dbReference>
<feature type="transmembrane region" description="Helical" evidence="6">
    <location>
        <begin position="58"/>
        <end position="80"/>
    </location>
</feature>
<dbReference type="AlphaFoldDB" id="A0A1G5PRK7"/>
<evidence type="ECO:0000256" key="4">
    <source>
        <dbReference type="ARBA" id="ARBA00022989"/>
    </source>
</evidence>
<dbReference type="PANTHER" id="PTHR30213:SF0">
    <property type="entry name" value="UPF0761 MEMBRANE PROTEIN YIHY"/>
    <property type="match status" value="1"/>
</dbReference>
<feature type="transmembrane region" description="Helical" evidence="6">
    <location>
        <begin position="115"/>
        <end position="136"/>
    </location>
</feature>
<keyword evidence="3 6" id="KW-0812">Transmembrane</keyword>
<dbReference type="OrthoDB" id="9808671at2"/>
<gene>
    <name evidence="7" type="ORF">SAMN03097708_00590</name>
</gene>
<reference evidence="7 8" key="1">
    <citation type="submission" date="2016-10" db="EMBL/GenBank/DDBJ databases">
        <authorList>
            <person name="de Groot N.N."/>
        </authorList>
    </citation>
    <scope>NUCLEOTIDE SEQUENCE [LARGE SCALE GENOMIC DNA]</scope>
    <source>
        <strain evidence="7 8">HLD2</strain>
    </source>
</reference>
<feature type="transmembrane region" description="Helical" evidence="6">
    <location>
        <begin position="162"/>
        <end position="184"/>
    </location>
</feature>
<evidence type="ECO:0000256" key="2">
    <source>
        <dbReference type="ARBA" id="ARBA00022475"/>
    </source>
</evidence>
<keyword evidence="5 6" id="KW-0472">Membrane</keyword>
<accession>A0A1G5PRK7</accession>
<keyword evidence="4 6" id="KW-1133">Transmembrane helix</keyword>
<evidence type="ECO:0000256" key="3">
    <source>
        <dbReference type="ARBA" id="ARBA00022692"/>
    </source>
</evidence>
<feature type="transmembrane region" description="Helical" evidence="6">
    <location>
        <begin position="236"/>
        <end position="257"/>
    </location>
</feature>